<dbReference type="Pfam" id="PF05183">
    <property type="entry name" value="RdRP"/>
    <property type="match status" value="1"/>
</dbReference>
<dbReference type="PANTHER" id="PTHR23079:SF17">
    <property type="entry name" value="RNA-DEPENDENT RNA POLYMERASE"/>
    <property type="match status" value="1"/>
</dbReference>
<evidence type="ECO:0000313" key="5">
    <source>
        <dbReference type="Proteomes" id="UP001363622"/>
    </source>
</evidence>
<comment type="catalytic activity">
    <reaction evidence="1">
        <text>RNA(n) + a ribonucleoside 5'-triphosphate = RNA(n+1) + diphosphate</text>
        <dbReference type="Rhea" id="RHEA:21248"/>
        <dbReference type="Rhea" id="RHEA-COMP:14527"/>
        <dbReference type="Rhea" id="RHEA-COMP:17342"/>
        <dbReference type="ChEBI" id="CHEBI:33019"/>
        <dbReference type="ChEBI" id="CHEBI:61557"/>
        <dbReference type="ChEBI" id="CHEBI:140395"/>
        <dbReference type="EC" id="2.7.7.48"/>
    </reaction>
</comment>
<evidence type="ECO:0000259" key="3">
    <source>
        <dbReference type="Pfam" id="PF25358"/>
    </source>
</evidence>
<keyword evidence="1" id="KW-0548">Nucleotidyltransferase</keyword>
<dbReference type="Pfam" id="PF25358">
    <property type="entry name" value="PH_fung_RdRP"/>
    <property type="match status" value="1"/>
</dbReference>
<gene>
    <name evidence="4" type="ORF">IWZ03DRAFT_125463</name>
</gene>
<evidence type="ECO:0000259" key="2">
    <source>
        <dbReference type="Pfam" id="PF05183"/>
    </source>
</evidence>
<feature type="domain" description="RDRP core" evidence="2">
    <location>
        <begin position="441"/>
        <end position="1051"/>
    </location>
</feature>
<dbReference type="Proteomes" id="UP001363622">
    <property type="component" value="Unassembled WGS sequence"/>
</dbReference>
<name>A0ABR1KVL4_9PEZI</name>
<dbReference type="PANTHER" id="PTHR23079">
    <property type="entry name" value="RNA-DEPENDENT RNA POLYMERASE"/>
    <property type="match status" value="1"/>
</dbReference>
<evidence type="ECO:0000256" key="1">
    <source>
        <dbReference type="RuleBase" id="RU363098"/>
    </source>
</evidence>
<keyword evidence="1 4" id="KW-0696">RNA-directed RNA polymerase</keyword>
<dbReference type="InterPro" id="IPR057596">
    <property type="entry name" value="RDRP_core"/>
</dbReference>
<feature type="domain" description="RdRP-like PH" evidence="3">
    <location>
        <begin position="142"/>
        <end position="306"/>
    </location>
</feature>
<dbReference type="EC" id="2.7.7.48" evidence="1"/>
<comment type="similarity">
    <text evidence="1">Belongs to the RdRP family.</text>
</comment>
<organism evidence="4 5">
    <name type="scientific">Phyllosticta citriasiana</name>
    <dbReference type="NCBI Taxonomy" id="595635"/>
    <lineage>
        <taxon>Eukaryota</taxon>
        <taxon>Fungi</taxon>
        <taxon>Dikarya</taxon>
        <taxon>Ascomycota</taxon>
        <taxon>Pezizomycotina</taxon>
        <taxon>Dothideomycetes</taxon>
        <taxon>Dothideomycetes incertae sedis</taxon>
        <taxon>Botryosphaeriales</taxon>
        <taxon>Phyllostictaceae</taxon>
        <taxon>Phyllosticta</taxon>
    </lineage>
</organism>
<protein>
    <recommendedName>
        <fullName evidence="1">RNA-dependent RNA polymerase</fullName>
        <ecNumber evidence="1">2.7.7.48</ecNumber>
    </recommendedName>
</protein>
<proteinExistence type="inferred from homology"/>
<accession>A0ABR1KVL4</accession>
<dbReference type="InterPro" id="IPR057503">
    <property type="entry name" value="PH_RdRP"/>
</dbReference>
<keyword evidence="5" id="KW-1185">Reference proteome</keyword>
<keyword evidence="1" id="KW-0694">RNA-binding</keyword>
<sequence length="1231" mass="139033">MDISVRGIPPQTSESELTKFFEPILQEFGIIAFNCHSVKRHPLAIITVVDPEKGRRFLQRYGGQNHAAGPANPNPFPGLLYANKLLKCSPGHHKPDEYLVKCLRREEAGLLQKASAKARKPPTEVAPNQAQAVVPHSKQQRAFGFSGLWCGVWDFNGSQAAFAPHFQDNRRGVVLFGRKLVSMILRADDWVSSTCRIDMPYWSVDTIVAGTRLQPTVTFTLRWAPKIYRLGEGLTGLMAGLGFTAPGNRPKYQRYNRTRVRAIDDSHADVVGSCWVYQITLEKRTDLQLLFHLVQRNPGMPTITSIPSGYTKAVSTFQEDFEELKNMLNPGNQYGSLKFTIKFQVERLARNAYLPPAKVIYLLPTIMRLSKETGHIATAWAIRLLSRQIQFPGPHLDPHDFSVETLTRNLVQNAIDFRIEGSIHDINSRHSHMALVHRVFITPVGTYLEGPEPEVSNRVLRKYPDHTDHFLRVQFTDEDGDLMRPEPKTDLSEIYHDRFKDVLNKYINIGGHSFQFLGFSHSSLRSQTCWFMAPFVDDSGLVAAQQVITGLGDFSKIQSPAKCAARIGQAFSETRNTITISPTSVRKMAEVEHHGHTFSDGVGTISARLLKKVWKSYEQRNVIRPTCLQIRFAGAKGMLSLDTRLPGEQLRLRPSMIKFTLGEAPKDTVELEICNGNFKSMPMYLNRQFIKILEDLGVGAKVFLELQQKAVEELRMITKSAVNAATFLENGMSGEKTHIPFLIQALDEIGLYFNEDSFLHHIVEVAALSHLRDLKHRGRIPVEKGVTLYGIMDETGILEEGEIYCTVMRQGDNGKLKRTVYTGEEVIVTRSPAMHPGDIQKARPVDVPPDSPLNYLNNVVVFSQKGQRDLPSQLSGGDLDGDLYNIIFDRRLIPAITSQAAEYAKKDPINIGRQIERSDIANFFVQFMETDQLGRIAMIHMQLADRRPNGTHDPDCLKLAEMASTAVDFSKTGHPVDMSECPRYDMIRPDFMAPGPRVFIEKKGIVFQNDDDDDVIGEDDDEDPIEALDPDYKSYRYYESEHVLGQLYRAIDEKKVFQELQSVGRRSLRDSSALMEKVWAHVRTEAQLVQWTHYKDLAREIRETYETNLLDVMSEFSPHPQFPLSELEVFGGNIIGKGNSNAAGSRRMRDVACAMRERFEHDVAFTVDRITHGNDGDRNEALARGIACLWLGMEERGPGPSKRVGELRSWRYIAAAVCLRELNAWRAGLRA</sequence>
<dbReference type="InterPro" id="IPR007855">
    <property type="entry name" value="RDRP"/>
</dbReference>
<comment type="caution">
    <text evidence="4">The sequence shown here is derived from an EMBL/GenBank/DDBJ whole genome shotgun (WGS) entry which is preliminary data.</text>
</comment>
<keyword evidence="1" id="KW-0808">Transferase</keyword>
<reference evidence="4 5" key="1">
    <citation type="submission" date="2024-04" db="EMBL/GenBank/DDBJ databases">
        <title>Phyllosticta paracitricarpa is synonymous to the EU quarantine fungus P. citricarpa based on phylogenomic analyses.</title>
        <authorList>
            <consortium name="Lawrence Berkeley National Laboratory"/>
            <person name="Van Ingen-Buijs V.A."/>
            <person name="Van Westerhoven A.C."/>
            <person name="Haridas S."/>
            <person name="Skiadas P."/>
            <person name="Martin F."/>
            <person name="Groenewald J.Z."/>
            <person name="Crous P.W."/>
            <person name="Seidl M.F."/>
        </authorList>
    </citation>
    <scope>NUCLEOTIDE SEQUENCE [LARGE SCALE GENOMIC DNA]</scope>
    <source>
        <strain evidence="4 5">CBS 123371</strain>
    </source>
</reference>
<dbReference type="GO" id="GO:0003968">
    <property type="term" value="F:RNA-directed RNA polymerase activity"/>
    <property type="evidence" value="ECO:0007669"/>
    <property type="project" value="UniProtKB-KW"/>
</dbReference>
<evidence type="ECO:0000313" key="4">
    <source>
        <dbReference type="EMBL" id="KAK7519933.1"/>
    </source>
</evidence>
<dbReference type="EMBL" id="JBBPHU010000003">
    <property type="protein sequence ID" value="KAK7519933.1"/>
    <property type="molecule type" value="Genomic_DNA"/>
</dbReference>